<feature type="binding site" evidence="8">
    <location>
        <position position="415"/>
    </location>
    <ligand>
        <name>NAD(+)</name>
        <dbReference type="ChEBI" id="CHEBI:57540"/>
    </ligand>
</feature>
<dbReference type="SMART" id="SM00919">
    <property type="entry name" value="Malic_M"/>
    <property type="match status" value="1"/>
</dbReference>
<dbReference type="SMART" id="SM01274">
    <property type="entry name" value="malic"/>
    <property type="match status" value="1"/>
</dbReference>
<protein>
    <recommendedName>
        <fullName evidence="8">NAD-dependent malic enzyme</fullName>
        <shortName evidence="8">NAD-ME</shortName>
        <ecNumber evidence="8">1.1.1.38</ecNumber>
    </recommendedName>
</protein>
<dbReference type="CDD" id="cd05312">
    <property type="entry name" value="NAD_bind_1_malic_enz"/>
    <property type="match status" value="1"/>
</dbReference>
<evidence type="ECO:0000256" key="1">
    <source>
        <dbReference type="ARBA" id="ARBA00001936"/>
    </source>
</evidence>
<dbReference type="SUPFAM" id="SSF53223">
    <property type="entry name" value="Aminoacid dehydrogenase-like, N-terminal domain"/>
    <property type="match status" value="1"/>
</dbReference>
<comment type="catalytic activity">
    <reaction evidence="6 8">
        <text>oxaloacetate + H(+) = pyruvate + CO2</text>
        <dbReference type="Rhea" id="RHEA:15641"/>
        <dbReference type="ChEBI" id="CHEBI:15361"/>
        <dbReference type="ChEBI" id="CHEBI:15378"/>
        <dbReference type="ChEBI" id="CHEBI:16452"/>
        <dbReference type="ChEBI" id="CHEBI:16526"/>
        <dbReference type="EC" id="1.1.1.38"/>
    </reaction>
</comment>
<feature type="binding site" evidence="10">
    <location>
        <position position="154"/>
    </location>
    <ligand>
        <name>(S)-malate</name>
        <dbReference type="ChEBI" id="CHEBI:15589"/>
    </ligand>
</feature>
<dbReference type="OrthoDB" id="3314528at2"/>
<dbReference type="GeneID" id="61294269"/>
<comment type="cofactor">
    <cofactor evidence="1">
        <name>Mn(2+)</name>
        <dbReference type="ChEBI" id="CHEBI:29035"/>
    </cofactor>
</comment>
<gene>
    <name evidence="8" type="primary">maeA</name>
    <name evidence="15" type="ORF">MT2528_0536</name>
    <name evidence="16" type="ORF">NVI5450_0527</name>
</gene>
<evidence type="ECO:0000259" key="13">
    <source>
        <dbReference type="SMART" id="SM00919"/>
    </source>
</evidence>
<evidence type="ECO:0000256" key="4">
    <source>
        <dbReference type="ARBA" id="ARBA00023002"/>
    </source>
</evidence>
<feature type="active site" description="Proton donor" evidence="8 9">
    <location>
        <position position="101"/>
    </location>
</feature>
<dbReference type="GO" id="GO:0005829">
    <property type="term" value="C:cytosol"/>
    <property type="evidence" value="ECO:0007669"/>
    <property type="project" value="TreeGrafter"/>
</dbReference>
<evidence type="ECO:0000313" key="17">
    <source>
        <dbReference type="Proteomes" id="UP000182660"/>
    </source>
</evidence>
<dbReference type="GO" id="GO:0008948">
    <property type="term" value="F:oxaloacetate decarboxylase activity"/>
    <property type="evidence" value="ECO:0007669"/>
    <property type="project" value="UniProtKB-UniRule"/>
</dbReference>
<reference evidence="16 18" key="2">
    <citation type="submission" date="2016-11" db="EMBL/GenBank/DDBJ databases">
        <authorList>
            <person name="Jaros S."/>
            <person name="Januszkiewicz K."/>
            <person name="Wedrychowicz H."/>
        </authorList>
    </citation>
    <scope>NUCLEOTIDE SEQUENCE [LARGE SCALE GENOMIC DNA]</scope>
    <source>
        <strain evidence="16">NVI 5450</strain>
    </source>
</reference>
<feature type="binding site" evidence="8 11">
    <location>
        <position position="243"/>
    </location>
    <ligand>
        <name>a divalent metal cation</name>
        <dbReference type="ChEBI" id="CHEBI:60240"/>
    </ligand>
</feature>
<accession>A0A090IAP2</accession>
<dbReference type="KEGG" id="mvs:MVIS_0818"/>
<dbReference type="GO" id="GO:0006108">
    <property type="term" value="P:malate metabolic process"/>
    <property type="evidence" value="ECO:0007669"/>
    <property type="project" value="TreeGrafter"/>
</dbReference>
<dbReference type="InterPro" id="IPR015884">
    <property type="entry name" value="Malic_enzyme_CS"/>
</dbReference>
<dbReference type="InterPro" id="IPR046346">
    <property type="entry name" value="Aminoacid_DH-like_N_sf"/>
</dbReference>
<dbReference type="SUPFAM" id="SSF51735">
    <property type="entry name" value="NAD(P)-binding Rossmann-fold domains"/>
    <property type="match status" value="1"/>
</dbReference>
<reference evidence="15 17" key="1">
    <citation type="submission" date="2016-11" db="EMBL/GenBank/DDBJ databases">
        <authorList>
            <person name="Klemetsen T."/>
        </authorList>
    </citation>
    <scope>NUCLEOTIDE SEQUENCE [LARGE SCALE GENOMIC DNA]</scope>
    <source>
        <strain evidence="15">MT 2528</strain>
    </source>
</reference>
<feature type="binding site" evidence="10">
    <location>
        <position position="459"/>
    </location>
    <ligand>
        <name>(S)-malate</name>
        <dbReference type="ChEBI" id="CHEBI:15589"/>
    </ligand>
</feature>
<dbReference type="InterPro" id="IPR036291">
    <property type="entry name" value="NAD(P)-bd_dom_sf"/>
</dbReference>
<comment type="catalytic activity">
    <reaction evidence="7 8">
        <text>(S)-malate + NAD(+) = pyruvate + CO2 + NADH</text>
        <dbReference type="Rhea" id="RHEA:12653"/>
        <dbReference type="ChEBI" id="CHEBI:15361"/>
        <dbReference type="ChEBI" id="CHEBI:15589"/>
        <dbReference type="ChEBI" id="CHEBI:16526"/>
        <dbReference type="ChEBI" id="CHEBI:57540"/>
        <dbReference type="ChEBI" id="CHEBI:57945"/>
        <dbReference type="EC" id="1.1.1.38"/>
    </reaction>
</comment>
<evidence type="ECO:0000256" key="8">
    <source>
        <dbReference type="HAMAP-Rule" id="MF_01619"/>
    </source>
</evidence>
<keyword evidence="3 8" id="KW-0479">Metal-binding</keyword>
<feature type="binding site" evidence="10">
    <location>
        <position position="415"/>
    </location>
    <ligand>
        <name>(S)-malate</name>
        <dbReference type="ChEBI" id="CHEBI:15589"/>
    </ligand>
</feature>
<evidence type="ECO:0000313" key="18">
    <source>
        <dbReference type="Proteomes" id="UP000183794"/>
    </source>
</evidence>
<comment type="subunit">
    <text evidence="8">Homotetramer.</text>
</comment>
<comment type="cofactor">
    <cofactor evidence="8 11">
        <name>Mg(2+)</name>
        <dbReference type="ChEBI" id="CHEBI:18420"/>
    </cofactor>
    <cofactor evidence="8 11">
        <name>Mn(2+)</name>
        <dbReference type="ChEBI" id="CHEBI:29035"/>
    </cofactor>
    <text evidence="8 11">Divalent metal cations. Prefers magnesium or manganese.</text>
</comment>
<dbReference type="Gene3D" id="3.40.50.720">
    <property type="entry name" value="NAD(P)-binding Rossmann-like Domain"/>
    <property type="match status" value="1"/>
</dbReference>
<feature type="binding site" evidence="8">
    <location>
        <position position="154"/>
    </location>
    <ligand>
        <name>NAD(+)</name>
        <dbReference type="ChEBI" id="CHEBI:57540"/>
    </ligand>
</feature>
<dbReference type="Proteomes" id="UP000183794">
    <property type="component" value="Unassembled WGS sequence"/>
</dbReference>
<dbReference type="GO" id="GO:0046872">
    <property type="term" value="F:metal ion binding"/>
    <property type="evidence" value="ECO:0007669"/>
    <property type="project" value="UniProtKB-KW"/>
</dbReference>
<dbReference type="STRING" id="80854.MVIS_0818"/>
<feature type="active site" description="Proton acceptor" evidence="8 9">
    <location>
        <position position="172"/>
    </location>
</feature>
<dbReference type="PRINTS" id="PR00072">
    <property type="entry name" value="MALOXRDTASE"/>
</dbReference>
<dbReference type="GO" id="GO:0004471">
    <property type="term" value="F:malate dehydrogenase (decarboxylating) (NAD+) activity"/>
    <property type="evidence" value="ECO:0007669"/>
    <property type="project" value="UniProtKB-UniRule"/>
</dbReference>
<organism evidence="16 18">
    <name type="scientific">Moritella viscosa</name>
    <dbReference type="NCBI Taxonomy" id="80854"/>
    <lineage>
        <taxon>Bacteria</taxon>
        <taxon>Pseudomonadati</taxon>
        <taxon>Pseudomonadota</taxon>
        <taxon>Gammaproteobacteria</taxon>
        <taxon>Alteromonadales</taxon>
        <taxon>Moritellaceae</taxon>
        <taxon>Moritella</taxon>
    </lineage>
</organism>
<dbReference type="PANTHER" id="PTHR23406:SF34">
    <property type="entry name" value="NAD-DEPENDENT MALIC ENZYME, MITOCHONDRIAL"/>
    <property type="match status" value="1"/>
</dbReference>
<evidence type="ECO:0000313" key="15">
    <source>
        <dbReference type="EMBL" id="SGY83948.1"/>
    </source>
</evidence>
<dbReference type="EC" id="1.1.1.38" evidence="8"/>
<feature type="domain" description="Malic enzyme N-terminal" evidence="14">
    <location>
        <begin position="78"/>
        <end position="258"/>
    </location>
</feature>
<sequence length="562" mass="62238">MSTTNRPLYLPYAGSALLETPLLNKGSGFSTTERQSFNLTGLIPPMVESIQEQSERAYKQFSGFESAMDKHVYLRNIQDTNETLFYRLVDNHLEEMMPIIYTPTVGAACQQFSDIYRRARGLFISYPERENIDDILHNVNKQNVKVIVVTDGERILGLGDQGIGGMGIPIGKLSLYTSCGGISPANCLPIVLDVGTNNENRLQDPMYMGWRKPRIDQDKYNEFLDLFIDAVKRRWPNVLLQFEDFAQQNAMPLLERYKDKICCFNDDIQGTAAVTLGSLMAACRAAKTKLSEQKVTFLGAGSAGCGIAEQIVAQMKSEGLSDSQARARVFMVDRFGVLTDKMPNLLDFQQKLVQHQGLRDEWGIDSDVISLLDVMKHAKPSILIGVSGQPGLFTEQVIKTMAANTEHPIIFPLSNPTSRVEATPQDLIRWTEGRALVATGSPFPAVSYGDELITIPQCNNSYIFPGIGLGVLAAEATRVTNAMLMAASRALADCSPLGRDGQGPLLPPLTDIHAVSKEIAFWVAKTAQLQGVALQTSDEAIRNNIEKNFWLPEYREYKRVAN</sequence>
<dbReference type="InterPro" id="IPR012302">
    <property type="entry name" value="Malic_NAD-bd"/>
</dbReference>
<feature type="binding site" evidence="8">
    <location>
        <position position="267"/>
    </location>
    <ligand>
        <name>NAD(+)</name>
        <dbReference type="ChEBI" id="CHEBI:57540"/>
    </ligand>
</feature>
<dbReference type="InterPro" id="IPR037062">
    <property type="entry name" value="Malic_N_dom_sf"/>
</dbReference>
<evidence type="ECO:0000256" key="7">
    <source>
        <dbReference type="ARBA" id="ARBA00052591"/>
    </source>
</evidence>
<evidence type="ECO:0000256" key="5">
    <source>
        <dbReference type="ARBA" id="ARBA00023027"/>
    </source>
</evidence>
<feature type="binding site" evidence="8 11">
    <location>
        <position position="244"/>
    </location>
    <ligand>
        <name>a divalent metal cation</name>
        <dbReference type="ChEBI" id="CHEBI:60240"/>
    </ligand>
</feature>
<comment type="similarity">
    <text evidence="2 8 12">Belongs to the malic enzymes family.</text>
</comment>
<evidence type="ECO:0000256" key="10">
    <source>
        <dbReference type="PIRSR" id="PIRSR000106-2"/>
    </source>
</evidence>
<evidence type="ECO:0000313" key="16">
    <source>
        <dbReference type="EMBL" id="SGY85508.1"/>
    </source>
</evidence>
<evidence type="ECO:0000256" key="9">
    <source>
        <dbReference type="PIRSR" id="PIRSR000106-1"/>
    </source>
</evidence>
<dbReference type="AlphaFoldDB" id="A0A090IAP2"/>
<dbReference type="GO" id="GO:0051287">
    <property type="term" value="F:NAD binding"/>
    <property type="evidence" value="ECO:0007669"/>
    <property type="project" value="InterPro"/>
</dbReference>
<feature type="binding site" evidence="8 11">
    <location>
        <position position="267"/>
    </location>
    <ligand>
        <name>a divalent metal cation</name>
        <dbReference type="ChEBI" id="CHEBI:60240"/>
    </ligand>
</feature>
<evidence type="ECO:0000256" key="6">
    <source>
        <dbReference type="ARBA" id="ARBA00050168"/>
    </source>
</evidence>
<dbReference type="EMBL" id="FPLD01000014">
    <property type="protein sequence ID" value="SGY85508.1"/>
    <property type="molecule type" value="Genomic_DNA"/>
</dbReference>
<dbReference type="Pfam" id="PF03949">
    <property type="entry name" value="Malic_M"/>
    <property type="match status" value="1"/>
</dbReference>
<dbReference type="RefSeq" id="WP_045109242.1">
    <property type="nucleotide sequence ID" value="NZ_CAWQZC010000056.1"/>
</dbReference>
<dbReference type="PANTHER" id="PTHR23406">
    <property type="entry name" value="MALIC ENZYME-RELATED"/>
    <property type="match status" value="1"/>
</dbReference>
<dbReference type="Pfam" id="PF00390">
    <property type="entry name" value="malic"/>
    <property type="match status" value="1"/>
</dbReference>
<evidence type="ECO:0000256" key="3">
    <source>
        <dbReference type="ARBA" id="ARBA00022723"/>
    </source>
</evidence>
<evidence type="ECO:0000256" key="11">
    <source>
        <dbReference type="PIRSR" id="PIRSR000106-3"/>
    </source>
</evidence>
<dbReference type="NCBIfam" id="NF010052">
    <property type="entry name" value="PRK13529.1"/>
    <property type="match status" value="1"/>
</dbReference>
<dbReference type="InterPro" id="IPR012301">
    <property type="entry name" value="Malic_N_dom"/>
</dbReference>
<dbReference type="FunFam" id="3.40.50.10380:FF:000001">
    <property type="entry name" value="NAD-dependent malic enzyme"/>
    <property type="match status" value="1"/>
</dbReference>
<dbReference type="Proteomes" id="UP000182660">
    <property type="component" value="Unassembled WGS sequence"/>
</dbReference>
<evidence type="ECO:0000259" key="14">
    <source>
        <dbReference type="SMART" id="SM01274"/>
    </source>
</evidence>
<dbReference type="HAMAP" id="MF_01619">
    <property type="entry name" value="NAD_malic_enz"/>
    <property type="match status" value="1"/>
</dbReference>
<dbReference type="PIRSF" id="PIRSF000106">
    <property type="entry name" value="ME"/>
    <property type="match status" value="1"/>
</dbReference>
<evidence type="ECO:0000256" key="12">
    <source>
        <dbReference type="RuleBase" id="RU003427"/>
    </source>
</evidence>
<dbReference type="Gene3D" id="3.40.50.10380">
    <property type="entry name" value="Malic enzyme, N-terminal domain"/>
    <property type="match status" value="1"/>
</dbReference>
<keyword evidence="5 8" id="KW-0520">NAD</keyword>
<feature type="domain" description="Malic enzyme NAD-binding" evidence="13">
    <location>
        <begin position="268"/>
        <end position="528"/>
    </location>
</feature>
<feature type="site" description="Important for activity" evidence="8">
    <location>
        <position position="267"/>
    </location>
</feature>
<dbReference type="HOGENOM" id="CLU_011405_5_2_6"/>
<dbReference type="PROSITE" id="PS00331">
    <property type="entry name" value="MALIC_ENZYMES"/>
    <property type="match status" value="1"/>
</dbReference>
<dbReference type="InterPro" id="IPR023667">
    <property type="entry name" value="NAD_malic_enz_proteobac"/>
</dbReference>
<dbReference type="PATRIC" id="fig|80854.5.peg.854"/>
<keyword evidence="4 8" id="KW-0560">Oxidoreductase</keyword>
<proteinExistence type="inferred from homology"/>
<evidence type="ECO:0000256" key="2">
    <source>
        <dbReference type="ARBA" id="ARBA00008785"/>
    </source>
</evidence>
<name>A0A090IAP2_9GAMM</name>
<dbReference type="FunFam" id="3.40.50.720:FF:000055">
    <property type="entry name" value="NAD-dependent malic enzyme"/>
    <property type="match status" value="1"/>
</dbReference>
<dbReference type="EMBL" id="FPLJ01000017">
    <property type="protein sequence ID" value="SGY83948.1"/>
    <property type="molecule type" value="Genomic_DNA"/>
</dbReference>
<dbReference type="InterPro" id="IPR001891">
    <property type="entry name" value="Malic_OxRdtase"/>
</dbReference>
<keyword evidence="17" id="KW-1185">Reference proteome</keyword>